<evidence type="ECO:0000313" key="1">
    <source>
        <dbReference type="EMBL" id="ARU46732.1"/>
    </source>
</evidence>
<reference evidence="1 2" key="3">
    <citation type="journal article" date="2020" name="Int. J. Syst. Evol. Microbiol.">
        <title>Corynebacterium silvaticum sp. nov., a unique group of NTTB corynebacteria in wild boar and roe deer.</title>
        <authorList>
            <person name="Dangel A."/>
            <person name="Berger A."/>
            <person name="Rau J."/>
            <person name="Eisenberg T."/>
            <person name="Kampfer P."/>
            <person name="Margos G."/>
            <person name="Contzen M."/>
            <person name="Busse H.J."/>
            <person name="Konrad R."/>
            <person name="Peters M."/>
            <person name="Sting R."/>
            <person name="Sing A."/>
        </authorList>
    </citation>
    <scope>NUCLEOTIDE SEQUENCE [LARGE SCALE GENOMIC DNA]</scope>
    <source>
        <strain evidence="1 2">PO100/5</strain>
    </source>
</reference>
<gene>
    <name evidence="1" type="ORF">CBE74_10030</name>
</gene>
<dbReference type="GeneID" id="75008562"/>
<name>A0A7U5HMX8_9CORY</name>
<dbReference type="Pfam" id="PF25209">
    <property type="entry name" value="Phage_capsid_4"/>
    <property type="match status" value="1"/>
</dbReference>
<keyword evidence="2" id="KW-1185">Reference proteome</keyword>
<dbReference type="OrthoDB" id="4410359at2"/>
<evidence type="ECO:0008006" key="3">
    <source>
        <dbReference type="Google" id="ProtNLM"/>
    </source>
</evidence>
<dbReference type="Gene3D" id="3.90.1690.10">
    <property type="entry name" value="phage-related protein like domain"/>
    <property type="match status" value="1"/>
</dbReference>
<dbReference type="KEGG" id="csil:CBE74_10030"/>
<evidence type="ECO:0000313" key="2">
    <source>
        <dbReference type="Proteomes" id="UP000195652"/>
    </source>
</evidence>
<dbReference type="AlphaFoldDB" id="A0A7U5HMX8"/>
<reference evidence="1 2" key="1">
    <citation type="journal article" date="2014" name="BMC Vet. Res.">
        <title>First report of Corynebacterium pseudotuberculosis from caseous lymphadenitis lesions in Black Alentejano pig (Sus scrofa domesticus).</title>
        <authorList>
            <person name="Oliveira M."/>
            <person name="Barroco C."/>
            <person name="Mottola C."/>
            <person name="Santos R."/>
            <person name="Lemsaddek A."/>
            <person name="Tavares L."/>
            <person name="Semedo-Lemsaddek T."/>
        </authorList>
    </citation>
    <scope>NUCLEOTIDE SEQUENCE [LARGE SCALE GENOMIC DNA]</scope>
    <source>
        <strain evidence="1 2">PO100/5</strain>
    </source>
</reference>
<reference evidence="1 2" key="2">
    <citation type="journal article" date="2020" name="Antonie Van Leeuwenhoek">
        <title>Phylogenomic characterisation of a novel corynebacterial species pathogenic to animals.</title>
        <authorList>
            <person name="Moller J."/>
            <person name="Musella L."/>
            <person name="Melnikov V."/>
            <person name="Geissdorfer W."/>
            <person name="Burkovski A."/>
            <person name="Sangal V."/>
        </authorList>
    </citation>
    <scope>NUCLEOTIDE SEQUENCE [LARGE SCALE GENOMIC DNA]</scope>
    <source>
        <strain evidence="1 2">PO100/5</strain>
    </source>
</reference>
<protein>
    <recommendedName>
        <fullName evidence="3">Major capsid protein</fullName>
    </recommendedName>
</protein>
<sequence length="306" mass="33427">MPTLLNSAYSGEAITVDSIIKDPTWRQERTYENLDGADLVKAIFRDGGTNDGVVAYREAAAPYLNDDAEIVAEFAEIPTSDVNLGKVKKIVSERTAIGARISRDMVRKNKIDQVGLQVTALQNTMVKNGVEGALRAFKAADIQTLGATTKWDQTAAKPLRDIRNAKRMISTAKAPNRDDALMGYRPDTLLLNEASLDLILFNEEAQRYYNGSSPVDNPVYSGVTPGVLAGLRVFVSAWLPDNEIYVLQSGVVGFESVVDPLTITPLYSEHGENGYGGSNQSWRMDAFRERVLAVDNPQAAIKITGI</sequence>
<dbReference type="SUPFAM" id="SSF56563">
    <property type="entry name" value="Major capsid protein gp5"/>
    <property type="match status" value="1"/>
</dbReference>
<dbReference type="EMBL" id="CP021417">
    <property type="protein sequence ID" value="ARU46732.1"/>
    <property type="molecule type" value="Genomic_DNA"/>
</dbReference>
<reference evidence="1 2" key="4">
    <citation type="journal article" date="2020" name="PLoS ONE">
        <title>Taxonomic classification of strain PO100/5 shows a broader geographic distribution and genetic markers of the recently described Corynebacterium silvaticum.</title>
        <authorList>
            <person name="Viana M.V.C."/>
            <person name="Profeta R."/>
            <person name="da Silva A.L."/>
            <person name="Hurtado R."/>
            <person name="Cerqueira J.C."/>
            <person name="Ribeiro B.F.S."/>
            <person name="Almeida M.O."/>
            <person name="Morais-Rodrigues F."/>
            <person name="Soares S.C."/>
            <person name="Oliveira M."/>
            <person name="Tavares L."/>
            <person name="Figueiredo H."/>
            <person name="Wattam A.R."/>
            <person name="Barh D."/>
            <person name="Ghosh P."/>
            <person name="Silva A."/>
            <person name="Azevedo V."/>
        </authorList>
    </citation>
    <scope>NUCLEOTIDE SEQUENCE [LARGE SCALE GENOMIC DNA]</scope>
    <source>
        <strain evidence="1 2">PO100/5</strain>
    </source>
</reference>
<organism evidence="1 2">
    <name type="scientific">Corynebacterium silvaticum</name>
    <dbReference type="NCBI Taxonomy" id="2320431"/>
    <lineage>
        <taxon>Bacteria</taxon>
        <taxon>Bacillati</taxon>
        <taxon>Actinomycetota</taxon>
        <taxon>Actinomycetes</taxon>
        <taxon>Mycobacteriales</taxon>
        <taxon>Corynebacteriaceae</taxon>
        <taxon>Corynebacterium</taxon>
    </lineage>
</organism>
<proteinExistence type="predicted"/>
<dbReference type="RefSeq" id="WP_087454518.1">
    <property type="nucleotide sequence ID" value="NZ_CP021417.2"/>
</dbReference>
<dbReference type="Proteomes" id="UP000195652">
    <property type="component" value="Chromosome"/>
</dbReference>
<dbReference type="InterPro" id="IPR053738">
    <property type="entry name" value="Lambda_capsid_assembly"/>
</dbReference>
<accession>A0A7U5HMX8</accession>